<evidence type="ECO:0000256" key="6">
    <source>
        <dbReference type="ARBA" id="ARBA00022640"/>
    </source>
</evidence>
<keyword evidence="4" id="KW-0150">Chloroplast</keyword>
<keyword evidence="7" id="KW-0148">Chlorophyll</keyword>
<dbReference type="PANTHER" id="PTHR21649">
    <property type="entry name" value="CHLOROPHYLL A/B BINDING PROTEIN"/>
    <property type="match status" value="1"/>
</dbReference>
<feature type="binding site" description="axial binding residue" evidence="7">
    <location>
        <position position="61"/>
    </location>
    <ligand>
        <name>chlorophyll b</name>
        <dbReference type="ChEBI" id="CHEBI:61721"/>
        <label>1</label>
    </ligand>
    <ligandPart>
        <name>Mg</name>
        <dbReference type="ChEBI" id="CHEBI:25107"/>
    </ligandPart>
</feature>
<evidence type="ECO:0000256" key="3">
    <source>
        <dbReference type="ARBA" id="ARBA00005933"/>
    </source>
</evidence>
<comment type="similarity">
    <text evidence="3">Belongs to the fucoxanthin chlorophyll protein family.</text>
</comment>
<evidence type="ECO:0000256" key="2">
    <source>
        <dbReference type="ARBA" id="ARBA00004229"/>
    </source>
</evidence>
<dbReference type="AlphaFoldDB" id="A0A7S2DJ63"/>
<feature type="binding site" evidence="7">
    <location>
        <position position="210"/>
    </location>
    <ligand>
        <name>chlorophyll a</name>
        <dbReference type="ChEBI" id="CHEBI:58416"/>
        <label>1</label>
    </ligand>
</feature>
<dbReference type="GO" id="GO:0009765">
    <property type="term" value="P:photosynthesis, light harvesting"/>
    <property type="evidence" value="ECO:0007669"/>
    <property type="project" value="InterPro"/>
</dbReference>
<evidence type="ECO:0000313" key="9">
    <source>
        <dbReference type="EMBL" id="CAD9455984.1"/>
    </source>
</evidence>
<feature type="binding site" evidence="7">
    <location>
        <position position="212"/>
    </location>
    <ligand>
        <name>chlorophyll a</name>
        <dbReference type="ChEBI" id="CHEBI:58416"/>
        <label>1</label>
    </ligand>
</feature>
<dbReference type="Pfam" id="PF00504">
    <property type="entry name" value="Chloroa_b-bind"/>
    <property type="match status" value="1"/>
</dbReference>
<feature type="chain" id="PRO_5030665933" description="Plastid light harvesting protein" evidence="8">
    <location>
        <begin position="19"/>
        <end position="270"/>
    </location>
</feature>
<evidence type="ECO:0000256" key="4">
    <source>
        <dbReference type="ARBA" id="ARBA00022528"/>
    </source>
</evidence>
<keyword evidence="6" id="KW-0934">Plastid</keyword>
<dbReference type="GO" id="GO:0016168">
    <property type="term" value="F:chlorophyll binding"/>
    <property type="evidence" value="ECO:0007669"/>
    <property type="project" value="UniProtKB-KW"/>
</dbReference>
<protein>
    <recommendedName>
        <fullName evidence="10">Plastid light harvesting protein</fullName>
    </recommendedName>
</protein>
<feature type="binding site" evidence="7">
    <location>
        <position position="55"/>
    </location>
    <ligand>
        <name>chlorophyll a</name>
        <dbReference type="ChEBI" id="CHEBI:58416"/>
        <label>1</label>
    </ligand>
</feature>
<dbReference type="SUPFAM" id="SSF103511">
    <property type="entry name" value="Chlorophyll a-b binding protein"/>
    <property type="match status" value="1"/>
</dbReference>
<evidence type="ECO:0000256" key="1">
    <source>
        <dbReference type="ARBA" id="ARBA00004022"/>
    </source>
</evidence>
<comment type="function">
    <text evidence="1">The light-harvesting complex (LHC) functions as a light receptor, it captures and delivers excitation energy to photosystems with which it is closely associated. Energy is transferred from the carotenoid and chlorophyll C (or B) to chlorophyll A and the photosynthetic reaction centers where it is used to synthesize ATP and reducing power.</text>
</comment>
<dbReference type="GO" id="GO:0016020">
    <property type="term" value="C:membrane"/>
    <property type="evidence" value="ECO:0007669"/>
    <property type="project" value="InterPro"/>
</dbReference>
<evidence type="ECO:0000256" key="8">
    <source>
        <dbReference type="SAM" id="SignalP"/>
    </source>
</evidence>
<dbReference type="EMBL" id="HBGS01044351">
    <property type="protein sequence ID" value="CAD9455984.1"/>
    <property type="molecule type" value="Transcribed_RNA"/>
</dbReference>
<keyword evidence="7" id="KW-0157">Chromophore</keyword>
<sequence>MNSLQTVILALALGSAAAFTPVNTPQRAAVATKFGKADLIELAESNTDGLSPGFWDPLGVSDIDFWGLGQEGTIGYLRHAEIKHGRVAMAAFLGYCAQCTDLVKGPHTLDPYRGYIENVSPQEQWDNIPLIAKLQIITLVGMLESYGEGAGCEDGEYTHYTKGGLPGYYPPIKGKGAVTPITLNLFDPLDWFAERSPEELERGRRVEVNNGRLAMIGIGGVLSASKGLVVPPLNSLPIPQYDGDVMAPFSADFSLGGHTFNRVIDWAANN</sequence>
<name>A0A7S2DJ63_9STRA</name>
<gene>
    <name evidence="9" type="ORF">DSPE1174_LOCUS22864</name>
</gene>
<dbReference type="GO" id="GO:0009507">
    <property type="term" value="C:chloroplast"/>
    <property type="evidence" value="ECO:0007669"/>
    <property type="project" value="UniProtKB-SubCell"/>
</dbReference>
<dbReference type="Gene3D" id="1.10.3460.10">
    <property type="entry name" value="Chlorophyll a/b binding protein domain"/>
    <property type="match status" value="1"/>
</dbReference>
<keyword evidence="8" id="KW-0732">Signal</keyword>
<feature type="signal peptide" evidence="8">
    <location>
        <begin position="1"/>
        <end position="18"/>
    </location>
</feature>
<organism evidence="9">
    <name type="scientific">Octactis speculum</name>
    <dbReference type="NCBI Taxonomy" id="3111310"/>
    <lineage>
        <taxon>Eukaryota</taxon>
        <taxon>Sar</taxon>
        <taxon>Stramenopiles</taxon>
        <taxon>Ochrophyta</taxon>
        <taxon>Dictyochophyceae</taxon>
        <taxon>Dictyochales</taxon>
        <taxon>Dictyochaceae</taxon>
        <taxon>Octactis</taxon>
    </lineage>
</organism>
<evidence type="ECO:0000256" key="7">
    <source>
        <dbReference type="PIRSR" id="PIRSR601344-1"/>
    </source>
</evidence>
<keyword evidence="5" id="KW-0602">Photosynthesis</keyword>
<dbReference type="InterPro" id="IPR022796">
    <property type="entry name" value="Chloroa_b-bind"/>
</dbReference>
<dbReference type="InterPro" id="IPR001344">
    <property type="entry name" value="Chloro_AB-bd_pln"/>
</dbReference>
<proteinExistence type="inferred from homology"/>
<reference evidence="9" key="1">
    <citation type="submission" date="2021-01" db="EMBL/GenBank/DDBJ databases">
        <authorList>
            <person name="Corre E."/>
            <person name="Pelletier E."/>
            <person name="Niang G."/>
            <person name="Scheremetjew M."/>
            <person name="Finn R."/>
            <person name="Kale V."/>
            <person name="Holt S."/>
            <person name="Cochrane G."/>
            <person name="Meng A."/>
            <person name="Brown T."/>
            <person name="Cohen L."/>
        </authorList>
    </citation>
    <scope>NUCLEOTIDE SEQUENCE</scope>
    <source>
        <strain evidence="9">CCMP1381</strain>
    </source>
</reference>
<comment type="subcellular location">
    <subcellularLocation>
        <location evidence="2">Plastid</location>
        <location evidence="2">Chloroplast</location>
    </subcellularLocation>
</comment>
<feature type="binding site" evidence="7">
    <location>
        <position position="81"/>
    </location>
    <ligand>
        <name>chlorophyll a</name>
        <dbReference type="ChEBI" id="CHEBI:58416"/>
        <label>1</label>
    </ligand>
</feature>
<evidence type="ECO:0000256" key="5">
    <source>
        <dbReference type="ARBA" id="ARBA00022531"/>
    </source>
</evidence>
<feature type="binding site" description="axial binding residue" evidence="7">
    <location>
        <position position="153"/>
    </location>
    <ligand>
        <name>chlorophyll b</name>
        <dbReference type="ChEBI" id="CHEBI:61721"/>
        <label>1</label>
    </ligand>
    <ligandPart>
        <name>Mg</name>
        <dbReference type="ChEBI" id="CHEBI:25107"/>
    </ligandPart>
</feature>
<evidence type="ECO:0008006" key="10">
    <source>
        <dbReference type="Google" id="ProtNLM"/>
    </source>
</evidence>
<feature type="binding site" evidence="7">
    <location>
        <position position="84"/>
    </location>
    <ligand>
        <name>chlorophyll a</name>
        <dbReference type="ChEBI" id="CHEBI:58416"/>
        <label>1</label>
    </ligand>
</feature>
<feature type="binding site" evidence="7">
    <location>
        <position position="207"/>
    </location>
    <ligand>
        <name>chlorophyll a</name>
        <dbReference type="ChEBI" id="CHEBI:58416"/>
        <label>1</label>
    </ligand>
</feature>
<accession>A0A7S2DJ63</accession>
<feature type="binding site" description="axial binding residue" evidence="7">
    <location>
        <position position="86"/>
    </location>
    <ligand>
        <name>chlorophyll b</name>
        <dbReference type="ChEBI" id="CHEBI:61721"/>
        <label>1</label>
    </ligand>
    <ligandPart>
        <name>Mg</name>
        <dbReference type="ChEBI" id="CHEBI:25107"/>
    </ligandPart>
</feature>